<protein>
    <submittedName>
        <fullName evidence="3">Uncharacterized protein</fullName>
    </submittedName>
</protein>
<gene>
    <name evidence="3" type="ORF">THAPSDRAFT_9384</name>
</gene>
<keyword evidence="4" id="KW-1185">Reference proteome</keyword>
<reference evidence="3 4" key="1">
    <citation type="journal article" date="2004" name="Science">
        <title>The genome of the diatom Thalassiosira pseudonana: ecology, evolution, and metabolism.</title>
        <authorList>
            <person name="Armbrust E.V."/>
            <person name="Berges J.A."/>
            <person name="Bowler C."/>
            <person name="Green B.R."/>
            <person name="Martinez D."/>
            <person name="Putnam N.H."/>
            <person name="Zhou S."/>
            <person name="Allen A.E."/>
            <person name="Apt K.E."/>
            <person name="Bechner M."/>
            <person name="Brzezinski M.A."/>
            <person name="Chaal B.K."/>
            <person name="Chiovitti A."/>
            <person name="Davis A.K."/>
            <person name="Demarest M.S."/>
            <person name="Detter J.C."/>
            <person name="Glavina T."/>
            <person name="Goodstein D."/>
            <person name="Hadi M.Z."/>
            <person name="Hellsten U."/>
            <person name="Hildebrand M."/>
            <person name="Jenkins B.D."/>
            <person name="Jurka J."/>
            <person name="Kapitonov V.V."/>
            <person name="Kroger N."/>
            <person name="Lau W.W."/>
            <person name="Lane T.W."/>
            <person name="Larimer F.W."/>
            <person name="Lippmeier J.C."/>
            <person name="Lucas S."/>
            <person name="Medina M."/>
            <person name="Montsant A."/>
            <person name="Obornik M."/>
            <person name="Parker M.S."/>
            <person name="Palenik B."/>
            <person name="Pazour G.J."/>
            <person name="Richardson P.M."/>
            <person name="Rynearson T.A."/>
            <person name="Saito M.A."/>
            <person name="Schwartz D.C."/>
            <person name="Thamatrakoln K."/>
            <person name="Valentin K."/>
            <person name="Vardi A."/>
            <person name="Wilkerson F.P."/>
            <person name="Rokhsar D.S."/>
        </authorList>
    </citation>
    <scope>NUCLEOTIDE SEQUENCE [LARGE SCALE GENOMIC DNA]</scope>
    <source>
        <strain evidence="3 4">CCMP1335</strain>
    </source>
</reference>
<name>B8CB64_THAPS</name>
<feature type="compositionally biased region" description="Basic and acidic residues" evidence="1">
    <location>
        <begin position="119"/>
        <end position="128"/>
    </location>
</feature>
<reference evidence="3 4" key="2">
    <citation type="journal article" date="2008" name="Nature">
        <title>The Phaeodactylum genome reveals the evolutionary history of diatom genomes.</title>
        <authorList>
            <person name="Bowler C."/>
            <person name="Allen A.E."/>
            <person name="Badger J.H."/>
            <person name="Grimwood J."/>
            <person name="Jabbari K."/>
            <person name="Kuo A."/>
            <person name="Maheswari U."/>
            <person name="Martens C."/>
            <person name="Maumus F."/>
            <person name="Otillar R.P."/>
            <person name="Rayko E."/>
            <person name="Salamov A."/>
            <person name="Vandepoele K."/>
            <person name="Beszteri B."/>
            <person name="Gruber A."/>
            <person name="Heijde M."/>
            <person name="Katinka M."/>
            <person name="Mock T."/>
            <person name="Valentin K."/>
            <person name="Verret F."/>
            <person name="Berges J.A."/>
            <person name="Brownlee C."/>
            <person name="Cadoret J.P."/>
            <person name="Chiovitti A."/>
            <person name="Choi C.J."/>
            <person name="Coesel S."/>
            <person name="De Martino A."/>
            <person name="Detter J.C."/>
            <person name="Durkin C."/>
            <person name="Falciatore A."/>
            <person name="Fournet J."/>
            <person name="Haruta M."/>
            <person name="Huysman M.J."/>
            <person name="Jenkins B.D."/>
            <person name="Jiroutova K."/>
            <person name="Jorgensen R.E."/>
            <person name="Joubert Y."/>
            <person name="Kaplan A."/>
            <person name="Kroger N."/>
            <person name="Kroth P.G."/>
            <person name="La Roche J."/>
            <person name="Lindquist E."/>
            <person name="Lommer M."/>
            <person name="Martin-Jezequel V."/>
            <person name="Lopez P.J."/>
            <person name="Lucas S."/>
            <person name="Mangogna M."/>
            <person name="McGinnis K."/>
            <person name="Medlin L.K."/>
            <person name="Montsant A."/>
            <person name="Oudot-Le Secq M.P."/>
            <person name="Napoli C."/>
            <person name="Obornik M."/>
            <person name="Parker M.S."/>
            <person name="Petit J.L."/>
            <person name="Porcel B.M."/>
            <person name="Poulsen N."/>
            <person name="Robison M."/>
            <person name="Rychlewski L."/>
            <person name="Rynearson T.A."/>
            <person name="Schmutz J."/>
            <person name="Shapiro H."/>
            <person name="Siaut M."/>
            <person name="Stanley M."/>
            <person name="Sussman M.R."/>
            <person name="Taylor A.R."/>
            <person name="Vardi A."/>
            <person name="von Dassow P."/>
            <person name="Vyverman W."/>
            <person name="Willis A."/>
            <person name="Wyrwicz L.S."/>
            <person name="Rokhsar D.S."/>
            <person name="Weissenbach J."/>
            <person name="Armbrust E.V."/>
            <person name="Green B.R."/>
            <person name="Van de Peer Y."/>
            <person name="Grigoriev I.V."/>
        </authorList>
    </citation>
    <scope>NUCLEOTIDE SEQUENCE [LARGE SCALE GENOMIC DNA]</scope>
    <source>
        <strain evidence="3 4">CCMP1335</strain>
    </source>
</reference>
<organism evidence="3 4">
    <name type="scientific">Thalassiosira pseudonana</name>
    <name type="common">Marine diatom</name>
    <name type="synonym">Cyclotella nana</name>
    <dbReference type="NCBI Taxonomy" id="35128"/>
    <lineage>
        <taxon>Eukaryota</taxon>
        <taxon>Sar</taxon>
        <taxon>Stramenopiles</taxon>
        <taxon>Ochrophyta</taxon>
        <taxon>Bacillariophyta</taxon>
        <taxon>Coscinodiscophyceae</taxon>
        <taxon>Thalassiosirophycidae</taxon>
        <taxon>Thalassiosirales</taxon>
        <taxon>Thalassiosiraceae</taxon>
        <taxon>Thalassiosira</taxon>
    </lineage>
</organism>
<evidence type="ECO:0000256" key="1">
    <source>
        <dbReference type="SAM" id="MobiDB-lite"/>
    </source>
</evidence>
<accession>B8CB64</accession>
<dbReference type="KEGG" id="tps:THAPSDRAFT_9384"/>
<evidence type="ECO:0000313" key="4">
    <source>
        <dbReference type="Proteomes" id="UP000001449"/>
    </source>
</evidence>
<feature type="chain" id="PRO_5002866446" evidence="2">
    <location>
        <begin position="19"/>
        <end position="132"/>
    </location>
</feature>
<evidence type="ECO:0000313" key="3">
    <source>
        <dbReference type="EMBL" id="EED89073.1"/>
    </source>
</evidence>
<keyword evidence="2" id="KW-0732">Signal</keyword>
<dbReference type="AlphaFoldDB" id="B8CB64"/>
<dbReference type="InParanoid" id="B8CB64"/>
<dbReference type="Proteomes" id="UP000001449">
    <property type="component" value="Chromosome 13"/>
</dbReference>
<dbReference type="EMBL" id="CM000648">
    <property type="protein sequence ID" value="EED89073.1"/>
    <property type="molecule type" value="Genomic_DNA"/>
</dbReference>
<dbReference type="GeneID" id="7445728"/>
<feature type="region of interest" description="Disordered" evidence="1">
    <location>
        <begin position="106"/>
        <end position="128"/>
    </location>
</feature>
<sequence length="132" mass="14310">MSSGRALLSTLVLVPSSSDVSVLKYCDVGDSRPEAGAISLSEVNGLVLVVSDRGVKIREMDVVVDVDVKAVTVYDGWTVQQHAARQRSWLRNSMVGNKAMRCRDGAAAGGVGQQQTTPREGEEEKWTVDCEW</sequence>
<evidence type="ECO:0000256" key="2">
    <source>
        <dbReference type="SAM" id="SignalP"/>
    </source>
</evidence>
<dbReference type="RefSeq" id="XP_002293337.1">
    <property type="nucleotide sequence ID" value="XM_002293301.1"/>
</dbReference>
<proteinExistence type="predicted"/>
<dbReference type="HOGENOM" id="CLU_1921356_0_0_1"/>
<feature type="signal peptide" evidence="2">
    <location>
        <begin position="1"/>
        <end position="18"/>
    </location>
</feature>
<dbReference type="PaxDb" id="35128-Thaps9384"/>